<organism evidence="1">
    <name type="scientific">uncultured prokaryote</name>
    <dbReference type="NCBI Taxonomy" id="198431"/>
    <lineage>
        <taxon>unclassified sequences</taxon>
        <taxon>environmental samples</taxon>
    </lineage>
</organism>
<name>A0A0H5Q7D3_9ZZZZ</name>
<accession>A0A0H5Q7D3</accession>
<reference evidence="1" key="2">
    <citation type="submission" date="2015-07" db="EMBL/GenBank/DDBJ databases">
        <title>Plasmids, circular viruses and viroids from rat gut.</title>
        <authorList>
            <person name="Jorgensen T.J."/>
            <person name="Hansen M.A."/>
            <person name="Xu Z."/>
            <person name="Tabak M.A."/>
            <person name="Sorensen S.J."/>
            <person name="Hansen L.H."/>
        </authorList>
    </citation>
    <scope>NUCLEOTIDE SEQUENCE</scope>
    <source>
        <strain evidence="1">RGFK1472</strain>
    </source>
</reference>
<reference evidence="1" key="1">
    <citation type="submission" date="2015-06" db="EMBL/GenBank/DDBJ databases">
        <authorList>
            <person name="Joergensen T."/>
        </authorList>
    </citation>
    <scope>NUCLEOTIDE SEQUENCE</scope>
    <source>
        <strain evidence="1">RGFK1472</strain>
    </source>
</reference>
<dbReference type="AlphaFoldDB" id="A0A0H5Q7D3"/>
<sequence>MKRSILVSITEVSRGITTKVDVIEDGKRVTSKSSTRLWGSETRKSPDHLLLEQVFGALNHELRQWMDQGELPF</sequence>
<protein>
    <submittedName>
        <fullName evidence="1">Uncharacterized protein</fullName>
    </submittedName>
</protein>
<proteinExistence type="predicted"/>
<dbReference type="EMBL" id="LN854013">
    <property type="protein sequence ID" value="CRY97300.1"/>
    <property type="molecule type" value="Genomic_DNA"/>
</dbReference>
<evidence type="ECO:0000313" key="1">
    <source>
        <dbReference type="EMBL" id="CRY97300.1"/>
    </source>
</evidence>